<proteinExistence type="predicted"/>
<evidence type="ECO:0000313" key="1">
    <source>
        <dbReference type="EMBL" id="KAH7325907.1"/>
    </source>
</evidence>
<dbReference type="Proteomes" id="UP000813444">
    <property type="component" value="Unassembled WGS sequence"/>
</dbReference>
<dbReference type="EMBL" id="JAGPNK010000002">
    <property type="protein sequence ID" value="KAH7325907.1"/>
    <property type="molecule type" value="Genomic_DNA"/>
</dbReference>
<organism evidence="1 2">
    <name type="scientific">Stachybotrys elegans</name>
    <dbReference type="NCBI Taxonomy" id="80388"/>
    <lineage>
        <taxon>Eukaryota</taxon>
        <taxon>Fungi</taxon>
        <taxon>Dikarya</taxon>
        <taxon>Ascomycota</taxon>
        <taxon>Pezizomycotina</taxon>
        <taxon>Sordariomycetes</taxon>
        <taxon>Hypocreomycetidae</taxon>
        <taxon>Hypocreales</taxon>
        <taxon>Stachybotryaceae</taxon>
        <taxon>Stachybotrys</taxon>
    </lineage>
</organism>
<accession>A0A8K0WVX8</accession>
<sequence>MSRSNLPALVGLTAAGGIGYYLYNAGGSPKAAENKFESDVHKASASVKAHLPGSSPNAEDKFKGIGANAGSKIDNAWSEADKQAGRAKSNIEAYTKEAKAEAIKAVDKFDAKVEEGAAKAKGGISSWFGGSK</sequence>
<dbReference type="OrthoDB" id="5355126at2759"/>
<protein>
    <submittedName>
        <fullName evidence="1">Calcofluor white hypersensitive protein</fullName>
    </submittedName>
</protein>
<name>A0A8K0WVX8_9HYPO</name>
<keyword evidence="2" id="KW-1185">Reference proteome</keyword>
<evidence type="ECO:0000313" key="2">
    <source>
        <dbReference type="Proteomes" id="UP000813444"/>
    </source>
</evidence>
<dbReference type="AlphaFoldDB" id="A0A8K0WVX8"/>
<comment type="caution">
    <text evidence="1">The sequence shown here is derived from an EMBL/GenBank/DDBJ whole genome shotgun (WGS) entry which is preliminary data.</text>
</comment>
<reference evidence="1" key="1">
    <citation type="journal article" date="2021" name="Nat. Commun.">
        <title>Genetic determinants of endophytism in the Arabidopsis root mycobiome.</title>
        <authorList>
            <person name="Mesny F."/>
            <person name="Miyauchi S."/>
            <person name="Thiergart T."/>
            <person name="Pickel B."/>
            <person name="Atanasova L."/>
            <person name="Karlsson M."/>
            <person name="Huettel B."/>
            <person name="Barry K.W."/>
            <person name="Haridas S."/>
            <person name="Chen C."/>
            <person name="Bauer D."/>
            <person name="Andreopoulos W."/>
            <person name="Pangilinan J."/>
            <person name="LaButti K."/>
            <person name="Riley R."/>
            <person name="Lipzen A."/>
            <person name="Clum A."/>
            <person name="Drula E."/>
            <person name="Henrissat B."/>
            <person name="Kohler A."/>
            <person name="Grigoriev I.V."/>
            <person name="Martin F.M."/>
            <person name="Hacquard S."/>
        </authorList>
    </citation>
    <scope>NUCLEOTIDE SEQUENCE</scope>
    <source>
        <strain evidence="1">MPI-CAGE-CH-0235</strain>
    </source>
</reference>
<gene>
    <name evidence="1" type="ORF">B0I35DRAFT_474635</name>
</gene>